<keyword evidence="9" id="KW-1185">Reference proteome</keyword>
<dbReference type="CDD" id="cd11059">
    <property type="entry name" value="CYP_fungal"/>
    <property type="match status" value="1"/>
</dbReference>
<keyword evidence="7" id="KW-0560">Oxidoreductase</keyword>
<dbReference type="PRINTS" id="PR00465">
    <property type="entry name" value="EP450IV"/>
</dbReference>
<dbReference type="Gene3D" id="1.10.630.10">
    <property type="entry name" value="Cytochrome P450"/>
    <property type="match status" value="1"/>
</dbReference>
<dbReference type="PANTHER" id="PTHR24305:SF166">
    <property type="entry name" value="CYTOCHROME P450 12A4, MITOCHONDRIAL-RELATED"/>
    <property type="match status" value="1"/>
</dbReference>
<reference evidence="8 9" key="1">
    <citation type="submission" date="2024-01" db="EMBL/GenBank/DDBJ databases">
        <authorList>
            <person name="Allen C."/>
            <person name="Tagirdzhanova G."/>
        </authorList>
    </citation>
    <scope>NUCLEOTIDE SEQUENCE [LARGE SCALE GENOMIC DNA]</scope>
</reference>
<keyword evidence="3 7" id="KW-0349">Heme</keyword>
<organism evidence="8 9">
    <name type="scientific">Sporothrix eucalyptigena</name>
    <dbReference type="NCBI Taxonomy" id="1812306"/>
    <lineage>
        <taxon>Eukaryota</taxon>
        <taxon>Fungi</taxon>
        <taxon>Dikarya</taxon>
        <taxon>Ascomycota</taxon>
        <taxon>Pezizomycotina</taxon>
        <taxon>Sordariomycetes</taxon>
        <taxon>Sordariomycetidae</taxon>
        <taxon>Ophiostomatales</taxon>
        <taxon>Ophiostomataceae</taxon>
        <taxon>Sporothrix</taxon>
    </lineage>
</organism>
<evidence type="ECO:0000256" key="3">
    <source>
        <dbReference type="ARBA" id="ARBA00022617"/>
    </source>
</evidence>
<dbReference type="InterPro" id="IPR002403">
    <property type="entry name" value="Cyt_P450_E_grp-IV"/>
</dbReference>
<dbReference type="PANTHER" id="PTHR24305">
    <property type="entry name" value="CYTOCHROME P450"/>
    <property type="match status" value="1"/>
</dbReference>
<dbReference type="SUPFAM" id="SSF48264">
    <property type="entry name" value="Cytochrome P450"/>
    <property type="match status" value="1"/>
</dbReference>
<dbReference type="PRINTS" id="PR00385">
    <property type="entry name" value="P450"/>
</dbReference>
<keyword evidence="6 7" id="KW-0503">Monooxygenase</keyword>
<evidence type="ECO:0008006" key="10">
    <source>
        <dbReference type="Google" id="ProtNLM"/>
    </source>
</evidence>
<dbReference type="InterPro" id="IPR036396">
    <property type="entry name" value="Cyt_P450_sf"/>
</dbReference>
<evidence type="ECO:0000256" key="6">
    <source>
        <dbReference type="ARBA" id="ARBA00023033"/>
    </source>
</evidence>
<gene>
    <name evidence="8" type="ORF">SEUCBS140593_004288</name>
</gene>
<comment type="caution">
    <text evidence="8">The sequence shown here is derived from an EMBL/GenBank/DDBJ whole genome shotgun (WGS) entry which is preliminary data.</text>
</comment>
<proteinExistence type="inferred from homology"/>
<dbReference type="InterPro" id="IPR001128">
    <property type="entry name" value="Cyt_P450"/>
</dbReference>
<keyword evidence="5 7" id="KW-0408">Iron</keyword>
<evidence type="ECO:0000256" key="2">
    <source>
        <dbReference type="ARBA" id="ARBA00010617"/>
    </source>
</evidence>
<name>A0ABP0BM55_9PEZI</name>
<evidence type="ECO:0000256" key="7">
    <source>
        <dbReference type="RuleBase" id="RU000461"/>
    </source>
</evidence>
<evidence type="ECO:0000313" key="8">
    <source>
        <dbReference type="EMBL" id="CAK7220601.1"/>
    </source>
</evidence>
<accession>A0ABP0BM55</accession>
<evidence type="ECO:0000256" key="5">
    <source>
        <dbReference type="ARBA" id="ARBA00023004"/>
    </source>
</evidence>
<dbReference type="PROSITE" id="PS00086">
    <property type="entry name" value="CYTOCHROME_P450"/>
    <property type="match status" value="1"/>
</dbReference>
<keyword evidence="4 7" id="KW-0479">Metal-binding</keyword>
<evidence type="ECO:0000313" key="9">
    <source>
        <dbReference type="Proteomes" id="UP001642482"/>
    </source>
</evidence>
<dbReference type="Proteomes" id="UP001642482">
    <property type="component" value="Unassembled WGS sequence"/>
</dbReference>
<dbReference type="Pfam" id="PF00067">
    <property type="entry name" value="p450"/>
    <property type="match status" value="1"/>
</dbReference>
<sequence>MSPLAKIPNAHWSSAISPLWIMYVRYQDLETETLAEAHGRLGPVVRLGPSDVSIDDIEHVKTVYTSFNRTKWYSIFDNYGVACMFSAIPAKEHALRKRMVSHVYTKTFIQTSPAVASQARAILQDRLLPTLIGSTAADQEPHGIEVFSLFLATSMDFITAHVYGLEGGTNFLRKTEYRDHWLQIYLARFGALFLRQELPGLTWILTKCGITPYSHEVTRATNELADWNLTMFNKTGARLANHPDFQDNQLLIKSRDVMTRKEFRPDSDDSFTWGRPEDKPTVMLSLLSAMDREQVAHRADKALRVKVFRQPILTAQSELFDHIIAGQETTANTLAFLTWRLSVHQEVQDILRAELLSLQKSEDGSFDSFFPDAKTLDSLPVLNAVIMETLRLHAPFEGPQPRQTPDNGCHIGPYKLPGGVRIAALAYTLHRNTSVFPDPEIWDYTRWIDSDEEAKKARNRQFWAFGSGGRMCIGIHFAMHEIKAVIAMIYSRFRTHIADDSAMKPDADT</sequence>
<dbReference type="InterPro" id="IPR017972">
    <property type="entry name" value="Cyt_P450_CS"/>
</dbReference>
<protein>
    <recommendedName>
        <fullName evidence="10">Cytochrome P450</fullName>
    </recommendedName>
</protein>
<evidence type="ECO:0000256" key="4">
    <source>
        <dbReference type="ARBA" id="ARBA00022723"/>
    </source>
</evidence>
<evidence type="ECO:0000256" key="1">
    <source>
        <dbReference type="ARBA" id="ARBA00001971"/>
    </source>
</evidence>
<dbReference type="EMBL" id="CAWUHD010000036">
    <property type="protein sequence ID" value="CAK7220601.1"/>
    <property type="molecule type" value="Genomic_DNA"/>
</dbReference>
<comment type="similarity">
    <text evidence="2 7">Belongs to the cytochrome P450 family.</text>
</comment>
<comment type="cofactor">
    <cofactor evidence="1">
        <name>heme</name>
        <dbReference type="ChEBI" id="CHEBI:30413"/>
    </cofactor>
</comment>
<dbReference type="InterPro" id="IPR050121">
    <property type="entry name" value="Cytochrome_P450_monoxygenase"/>
</dbReference>